<dbReference type="InterPro" id="IPR019734">
    <property type="entry name" value="TPR_rpt"/>
</dbReference>
<organism evidence="2 4">
    <name type="scientific">Phaeobacter gallaeciensis</name>
    <dbReference type="NCBI Taxonomy" id="60890"/>
    <lineage>
        <taxon>Bacteria</taxon>
        <taxon>Pseudomonadati</taxon>
        <taxon>Pseudomonadota</taxon>
        <taxon>Alphaproteobacteria</taxon>
        <taxon>Rhodobacterales</taxon>
        <taxon>Roseobacteraceae</taxon>
        <taxon>Phaeobacter</taxon>
    </lineage>
</organism>
<evidence type="ECO:0000313" key="4">
    <source>
        <dbReference type="Proteomes" id="UP000092565"/>
    </source>
</evidence>
<dbReference type="PROSITE" id="PS51257">
    <property type="entry name" value="PROKAR_LIPOPROTEIN"/>
    <property type="match status" value="1"/>
</dbReference>
<protein>
    <submittedName>
        <fullName evidence="3">Tetratricopeptide repeat protein</fullName>
    </submittedName>
</protein>
<reference evidence="2 4" key="1">
    <citation type="submission" date="2016-04" db="EMBL/GenBank/DDBJ databases">
        <authorList>
            <person name="Evans L.H."/>
            <person name="Alamgir A."/>
            <person name="Owens N."/>
            <person name="Weber N.D."/>
            <person name="Virtaneva K."/>
            <person name="Barbian K."/>
            <person name="Babar A."/>
            <person name="Rosenke K."/>
        </authorList>
    </citation>
    <scope>NUCLEOTIDE SEQUENCE [LARGE SCALE GENOMIC DNA]</scope>
    <source>
        <strain evidence="2 4">JL2886</strain>
    </source>
</reference>
<evidence type="ECO:0000313" key="2">
    <source>
        <dbReference type="EMBL" id="ANP37943.1"/>
    </source>
</evidence>
<dbReference type="PROSITE" id="PS50005">
    <property type="entry name" value="TPR"/>
    <property type="match status" value="1"/>
</dbReference>
<dbReference type="EMBL" id="CP015124">
    <property type="protein sequence ID" value="ANP37943.1"/>
    <property type="molecule type" value="Genomic_DNA"/>
</dbReference>
<keyword evidence="1" id="KW-0802">TPR repeat</keyword>
<evidence type="ECO:0000256" key="1">
    <source>
        <dbReference type="PROSITE-ProRule" id="PRU00339"/>
    </source>
</evidence>
<dbReference type="Gene3D" id="1.25.40.10">
    <property type="entry name" value="Tetratricopeptide repeat domain"/>
    <property type="match status" value="1"/>
</dbReference>
<dbReference type="AlphaFoldDB" id="A0A1B0ZUQ9"/>
<gene>
    <name evidence="2" type="ORF">JL2886_03057</name>
    <name evidence="3" type="ORF">PXK24_06845</name>
</gene>
<name>A0A1B0ZUQ9_9RHOB</name>
<dbReference type="SMART" id="SM00028">
    <property type="entry name" value="TPR"/>
    <property type="match status" value="2"/>
</dbReference>
<dbReference type="RefSeq" id="WP_065272686.1">
    <property type="nucleotide sequence ID" value="NZ_CP015124.1"/>
</dbReference>
<feature type="repeat" description="TPR" evidence="1">
    <location>
        <begin position="173"/>
        <end position="206"/>
    </location>
</feature>
<dbReference type="PATRIC" id="fig|60890.4.peg.2981"/>
<keyword evidence="4" id="KW-1185">Reference proteome</keyword>
<sequence length="283" mass="31145">MRQSILVTPCLIGALALSACVKPDGKETVERAFQDVNVVDEHNLNDVMLTVADPNEAVSYFQKSLKSAPDRIDFQRGLATSMIRAKRNTEAASAWKKVAAHPEATVEDKVSLADALIRTGDWKGAKAALDSVPPTHETYRRYRLEAMVADANKEWKRADSFYEIATGLTTQPAKVMNNWGYSKLSRGSYAQAERLFSDAIRQDPSLFTAKNNLVLARGAQRNYTLPVIPLDQTERAQLLHTLALSAVKQGDVKTGENLLREAIATHPQHFEAAARSLAALENG</sequence>
<dbReference type="OrthoDB" id="7819234at2"/>
<evidence type="ECO:0000313" key="5">
    <source>
        <dbReference type="Proteomes" id="UP001218364"/>
    </source>
</evidence>
<reference evidence="3 5" key="2">
    <citation type="submission" date="2023-02" db="EMBL/GenBank/DDBJ databases">
        <title>Population genomics of bacteria associated with diatom.</title>
        <authorList>
            <person name="Xie J."/>
            <person name="Wang H."/>
        </authorList>
    </citation>
    <scope>NUCLEOTIDE SEQUENCE [LARGE SCALE GENOMIC DNA]</scope>
    <source>
        <strain evidence="3 5">PT47_8</strain>
    </source>
</reference>
<dbReference type="EMBL" id="JARCJK010000002">
    <property type="protein sequence ID" value="MDE4165405.1"/>
    <property type="molecule type" value="Genomic_DNA"/>
</dbReference>
<dbReference type="InterPro" id="IPR011990">
    <property type="entry name" value="TPR-like_helical_dom_sf"/>
</dbReference>
<dbReference type="SUPFAM" id="SSF48452">
    <property type="entry name" value="TPR-like"/>
    <property type="match status" value="1"/>
</dbReference>
<dbReference type="Proteomes" id="UP000092565">
    <property type="component" value="Chromosome"/>
</dbReference>
<evidence type="ECO:0000313" key="3">
    <source>
        <dbReference type="EMBL" id="MDE4165405.1"/>
    </source>
</evidence>
<dbReference type="Proteomes" id="UP001218364">
    <property type="component" value="Unassembled WGS sequence"/>
</dbReference>
<accession>A0A1B0ZUQ9</accession>
<proteinExistence type="predicted"/>